<evidence type="ECO:0000313" key="13">
    <source>
        <dbReference type="Proteomes" id="UP000717981"/>
    </source>
</evidence>
<comment type="function">
    <text evidence="10">Plays an important role in bacterial chemotaxis signal transduction pathway by accelerating the dephosphorylation of phosphorylated CheY (CheY-P).</text>
</comment>
<dbReference type="Pfam" id="PF04344">
    <property type="entry name" value="CheZ"/>
    <property type="match status" value="2"/>
</dbReference>
<dbReference type="Proteomes" id="UP000717981">
    <property type="component" value="Unassembled WGS sequence"/>
</dbReference>
<dbReference type="PANTHER" id="PTHR43693:SF1">
    <property type="entry name" value="PROTEIN PHOSPHATASE CHEZ"/>
    <property type="match status" value="1"/>
</dbReference>
<dbReference type="Gene3D" id="1.10.287.500">
    <property type="entry name" value="Helix hairpin bin"/>
    <property type="match status" value="2"/>
</dbReference>
<dbReference type="InterPro" id="IPR050992">
    <property type="entry name" value="CheZ_family_phosphatases"/>
</dbReference>
<dbReference type="OrthoDB" id="9773007at2"/>
<dbReference type="EMBL" id="PDWK01000052">
    <property type="protein sequence ID" value="KAF1688374.1"/>
    <property type="molecule type" value="Genomic_DNA"/>
</dbReference>
<evidence type="ECO:0000256" key="11">
    <source>
        <dbReference type="PIRSR" id="PIRSR002884-1"/>
    </source>
</evidence>
<keyword evidence="8 10" id="KW-0904">Protein phosphatase</keyword>
<gene>
    <name evidence="12" type="ORF">CR938_10370</name>
</gene>
<evidence type="ECO:0000256" key="6">
    <source>
        <dbReference type="ARBA" id="ARBA00022779"/>
    </source>
</evidence>
<dbReference type="AlphaFoldDB" id="A0A921NUH3"/>
<dbReference type="GO" id="GO:0097588">
    <property type="term" value="P:archaeal or bacterial-type flagellum-dependent cell motility"/>
    <property type="evidence" value="ECO:0007669"/>
    <property type="project" value="UniProtKB-KW"/>
</dbReference>
<evidence type="ECO:0000313" key="12">
    <source>
        <dbReference type="EMBL" id="KAF1688374.1"/>
    </source>
</evidence>
<evidence type="ECO:0000256" key="5">
    <source>
        <dbReference type="ARBA" id="ARBA00022500"/>
    </source>
</evidence>
<dbReference type="GO" id="GO:0050920">
    <property type="term" value="P:regulation of chemotaxis"/>
    <property type="evidence" value="ECO:0007669"/>
    <property type="project" value="InterPro"/>
</dbReference>
<keyword evidence="4 10" id="KW-0963">Cytoplasm</keyword>
<proteinExistence type="inferred from homology"/>
<sequence length="203" mass="21572">MSTTSPERRALIRRLHEALNALERGDESALRAEVDALAAARTRPLVQGLGRLARELSQALGELPQVPGASGAELDDACARLDHVISVTEQATHRTLDLADECRALVEGLRAEGVSVGQDQVLDRIRANLTEIALTQSYQDITGQIIKRVAGIVRRMHEGFGELGLAQEGRPAEPALAGPAVAGLDRHAVSQDDADTLLAGLGL</sequence>
<protein>
    <recommendedName>
        <fullName evidence="3 10">Protein phosphatase CheZ</fullName>
        <ecNumber evidence="10">3.1.3.-</ecNumber>
    </recommendedName>
    <alternativeName>
        <fullName evidence="9 10">Chemotaxis protein CheZ</fullName>
    </alternativeName>
</protein>
<dbReference type="PANTHER" id="PTHR43693">
    <property type="entry name" value="PROTEIN PHOSPHATASE CHEZ"/>
    <property type="match status" value="1"/>
</dbReference>
<keyword evidence="7 10" id="KW-0378">Hydrolase</keyword>
<evidence type="ECO:0000256" key="7">
    <source>
        <dbReference type="ARBA" id="ARBA00022801"/>
    </source>
</evidence>
<accession>A0A921NUH3</accession>
<dbReference type="RefSeq" id="WP_162124942.1">
    <property type="nucleotide sequence ID" value="NZ_PDWK01000052.1"/>
</dbReference>
<comment type="similarity">
    <text evidence="2 10">Belongs to the CheZ family.</text>
</comment>
<evidence type="ECO:0000256" key="3">
    <source>
        <dbReference type="ARBA" id="ARBA00018484"/>
    </source>
</evidence>
<keyword evidence="13" id="KW-1185">Reference proteome</keyword>
<comment type="caution">
    <text evidence="12">The sequence shown here is derived from an EMBL/GenBank/DDBJ whole genome shotgun (WGS) entry which is preliminary data.</text>
</comment>
<evidence type="ECO:0000256" key="8">
    <source>
        <dbReference type="ARBA" id="ARBA00022912"/>
    </source>
</evidence>
<comment type="subunit">
    <text evidence="10">Homodimer.</text>
</comment>
<dbReference type="SUPFAM" id="SSF75708">
    <property type="entry name" value="Chemotaxis phosphatase CheZ"/>
    <property type="match status" value="1"/>
</dbReference>
<evidence type="ECO:0000256" key="2">
    <source>
        <dbReference type="ARBA" id="ARBA00005908"/>
    </source>
</evidence>
<comment type="subcellular location">
    <subcellularLocation>
        <location evidence="1 10">Cytoplasm</location>
    </subcellularLocation>
</comment>
<evidence type="ECO:0000256" key="10">
    <source>
        <dbReference type="PIRNR" id="PIRNR002884"/>
    </source>
</evidence>
<dbReference type="EC" id="3.1.3.-" evidence="10"/>
<keyword evidence="5 10" id="KW-0145">Chemotaxis</keyword>
<keyword evidence="6 10" id="KW-0283">Flagellar rotation</keyword>
<evidence type="ECO:0000256" key="9">
    <source>
        <dbReference type="ARBA" id="ARBA00029599"/>
    </source>
</evidence>
<name>A0A921NUH3_9GAMM</name>
<evidence type="ECO:0000256" key="4">
    <source>
        <dbReference type="ARBA" id="ARBA00022490"/>
    </source>
</evidence>
<dbReference type="GO" id="GO:0004721">
    <property type="term" value="F:phosphoprotein phosphatase activity"/>
    <property type="evidence" value="ECO:0007669"/>
    <property type="project" value="UniProtKB-KW"/>
</dbReference>
<dbReference type="GO" id="GO:0009288">
    <property type="term" value="C:bacterial-type flagellum"/>
    <property type="evidence" value="ECO:0007669"/>
    <property type="project" value="InterPro"/>
</dbReference>
<evidence type="ECO:0000256" key="1">
    <source>
        <dbReference type="ARBA" id="ARBA00004496"/>
    </source>
</evidence>
<dbReference type="PIRSF" id="PIRSF002884">
    <property type="entry name" value="CheZ"/>
    <property type="match status" value="1"/>
</dbReference>
<organism evidence="12 13">
    <name type="scientific">Pseudoxanthomonas taiwanensis</name>
    <dbReference type="NCBI Taxonomy" id="176598"/>
    <lineage>
        <taxon>Bacteria</taxon>
        <taxon>Pseudomonadati</taxon>
        <taxon>Pseudomonadota</taxon>
        <taxon>Gammaproteobacteria</taxon>
        <taxon>Lysobacterales</taxon>
        <taxon>Lysobacteraceae</taxon>
        <taxon>Pseudoxanthomonas</taxon>
    </lineage>
</organism>
<dbReference type="GO" id="GO:0005737">
    <property type="term" value="C:cytoplasm"/>
    <property type="evidence" value="ECO:0007669"/>
    <property type="project" value="UniProtKB-SubCell"/>
</dbReference>
<feature type="site" description="Enhances dephosphorylation of CheY-P" evidence="11">
    <location>
        <position position="144"/>
    </location>
</feature>
<reference evidence="12" key="1">
    <citation type="submission" date="2017-10" db="EMBL/GenBank/DDBJ databases">
        <title>Whole genome sequencing of members of genus Pseudoxanthomonas.</title>
        <authorList>
            <person name="Kumar S."/>
            <person name="Bansal K."/>
            <person name="Kaur A."/>
            <person name="Patil P."/>
            <person name="Sharma S."/>
            <person name="Patil P.B."/>
        </authorList>
    </citation>
    <scope>NUCLEOTIDE SEQUENCE</scope>
    <source>
        <strain evidence="12">DSM 22914</strain>
    </source>
</reference>
<dbReference type="InterPro" id="IPR007439">
    <property type="entry name" value="Chemotax_Pase_CheZ"/>
</dbReference>
<dbReference type="GO" id="GO:0006935">
    <property type="term" value="P:chemotaxis"/>
    <property type="evidence" value="ECO:0007669"/>
    <property type="project" value="UniProtKB-KW"/>
</dbReference>